<sequence length="153" mass="16062">MKVAMRRTVLVAVICFAVALVVSVAFLVWFNTDPDKNITAILTSLPLSYLYAISSGLAAFSVGALVALVAGSLAHLRMPHLPRAIFAALGWVVLGFLLVAPVIATRASNSAAIVFALVVYAAIKVPVVFSAFGLLLGLGFAKRRDSPDPEPLA</sequence>
<dbReference type="EMBL" id="JANSKA010000008">
    <property type="protein sequence ID" value="MCR9037323.1"/>
    <property type="molecule type" value="Genomic_DNA"/>
</dbReference>
<protein>
    <submittedName>
        <fullName evidence="2">Uncharacterized protein</fullName>
    </submittedName>
</protein>
<evidence type="ECO:0000256" key="1">
    <source>
        <dbReference type="SAM" id="Phobius"/>
    </source>
</evidence>
<dbReference type="Proteomes" id="UP001204320">
    <property type="component" value="Unassembled WGS sequence"/>
</dbReference>
<evidence type="ECO:0000313" key="2">
    <source>
        <dbReference type="EMBL" id="MCR9037323.1"/>
    </source>
</evidence>
<keyword evidence="1" id="KW-0472">Membrane</keyword>
<keyword evidence="1" id="KW-0812">Transmembrane</keyword>
<keyword evidence="1" id="KW-1133">Transmembrane helix</keyword>
<organism evidence="2 3">
    <name type="scientific">Tractidigestivibacter montrealensis</name>
    <dbReference type="NCBI Taxonomy" id="2972466"/>
    <lineage>
        <taxon>Bacteria</taxon>
        <taxon>Bacillati</taxon>
        <taxon>Actinomycetota</taxon>
        <taxon>Coriobacteriia</taxon>
        <taxon>Coriobacteriales</taxon>
        <taxon>Atopobiaceae</taxon>
        <taxon>Tractidigestivibacter</taxon>
    </lineage>
</organism>
<reference evidence="2 3" key="1">
    <citation type="submission" date="2022-08" db="EMBL/GenBank/DDBJ databases">
        <title>Tractidigestivibacter montrealensis type strain KD21.</title>
        <authorList>
            <person name="Diop K."/>
            <person name="Richard C."/>
            <person name="Routy B."/>
        </authorList>
    </citation>
    <scope>NUCLEOTIDE SEQUENCE [LARGE SCALE GENOMIC DNA]</scope>
    <source>
        <strain evidence="2 3">KD21</strain>
    </source>
</reference>
<dbReference type="RefSeq" id="WP_258499720.1">
    <property type="nucleotide sequence ID" value="NZ_JANSKA010000008.1"/>
</dbReference>
<keyword evidence="3" id="KW-1185">Reference proteome</keyword>
<comment type="caution">
    <text evidence="2">The sequence shown here is derived from an EMBL/GenBank/DDBJ whole genome shotgun (WGS) entry which is preliminary data.</text>
</comment>
<feature type="transmembrane region" description="Helical" evidence="1">
    <location>
        <begin position="49"/>
        <end position="73"/>
    </location>
</feature>
<proteinExistence type="predicted"/>
<feature type="transmembrane region" description="Helical" evidence="1">
    <location>
        <begin position="9"/>
        <end position="29"/>
    </location>
</feature>
<accession>A0ABT1ZAX2</accession>
<feature type="transmembrane region" description="Helical" evidence="1">
    <location>
        <begin position="85"/>
        <end position="104"/>
    </location>
</feature>
<gene>
    <name evidence="2" type="ORF">NVS32_10220</name>
</gene>
<name>A0ABT1ZAX2_9ACTN</name>
<evidence type="ECO:0000313" key="3">
    <source>
        <dbReference type="Proteomes" id="UP001204320"/>
    </source>
</evidence>
<feature type="transmembrane region" description="Helical" evidence="1">
    <location>
        <begin position="110"/>
        <end position="136"/>
    </location>
</feature>